<dbReference type="InterPro" id="IPR036514">
    <property type="entry name" value="SGNH_hydro_sf"/>
</dbReference>
<dbReference type="InterPro" id="IPR013783">
    <property type="entry name" value="Ig-like_fold"/>
</dbReference>
<dbReference type="Pfam" id="PF02837">
    <property type="entry name" value="Glyco_hydro_2_N"/>
    <property type="match status" value="1"/>
</dbReference>
<organism evidence="5 6">
    <name type="scientific">Xanthocytophaga flava</name>
    <dbReference type="NCBI Taxonomy" id="3048013"/>
    <lineage>
        <taxon>Bacteria</taxon>
        <taxon>Pseudomonadati</taxon>
        <taxon>Bacteroidota</taxon>
        <taxon>Cytophagia</taxon>
        <taxon>Cytophagales</taxon>
        <taxon>Rhodocytophagaceae</taxon>
        <taxon>Xanthocytophaga</taxon>
    </lineage>
</organism>
<dbReference type="PANTHER" id="PTHR22901">
    <property type="entry name" value="SIALATE O-ACETYLESTERASE"/>
    <property type="match status" value="1"/>
</dbReference>
<dbReference type="InterPro" id="IPR008979">
    <property type="entry name" value="Galactose-bd-like_sf"/>
</dbReference>
<evidence type="ECO:0000259" key="3">
    <source>
        <dbReference type="Pfam" id="PF02837"/>
    </source>
</evidence>
<dbReference type="Gene3D" id="2.60.40.10">
    <property type="entry name" value="Immunoglobulins"/>
    <property type="match status" value="1"/>
</dbReference>
<keyword evidence="2" id="KW-0378">Hydrolase</keyword>
<dbReference type="Pfam" id="PF03629">
    <property type="entry name" value="SASA"/>
    <property type="match status" value="2"/>
</dbReference>
<name>A0AAE3QTA4_9BACT</name>
<reference evidence="5" key="1">
    <citation type="submission" date="2023-05" db="EMBL/GenBank/DDBJ databases">
        <authorList>
            <person name="Zhang X."/>
        </authorList>
    </citation>
    <scope>NUCLEOTIDE SEQUENCE</scope>
    <source>
        <strain evidence="5">YF14B1</strain>
    </source>
</reference>
<gene>
    <name evidence="5" type="ORF">QNI16_31430</name>
</gene>
<sequence length="641" mass="71699">MNRYAALIFLLLATPVFGQIRLPRLISDGIVLQRDKPVKLWGWASAGEAITLTFKGKSYPTKADQTGNWQIQLPAHSAGGPFEMVFKGSNEVKVQDVLFGDVWICSGQSNMELPIERVKEKYSSIIPTANHPNIRQFLVPDKYDFKKTHTDLESGSWVTATPQNVLSFSAVAYFFARELQTYHNVPIGLVNSALGGSPVEAWISEDALKPFPKAYEELQKFKNDSLIQAIEASDRSRTAAWYRSLNQTDMGITSQPRWTAPELNDSDWAEMSIPGYWADGPMGKKNGAVWFRKTVTIPSSFVGKPVKLWMGRIVDQDSVFVNGQFVGTTGYQYPPRRYEIKPGILKEGQNTIVVRVINNADRGGFIPDKPYYLAVGADTIDLKGTWKYKLGTSIPPLQSQTFIRWKPAGLYNNMIAPLLNLSIKGVIWYQGEANASAPQEYAQTFPTMIKNWRDKWHQGDFPFLFVQLANFMEEKPTPQESNWAKLRQSQDQTLSLPNTGMAVTIDLGEWNDIHPLNKQDVGKRLALQARKIAYGEKNLVASGPTAKQAIFKPNQVTITFQHTGNGLLTRKNAKLNGFAISSDGKKFVWADAEIKGNTVVVSNKTISNPTIIRYAWADNPTTANLINKEGLPATPFELKKK</sequence>
<proteinExistence type="inferred from homology"/>
<comment type="caution">
    <text evidence="5">The sequence shown here is derived from an EMBL/GenBank/DDBJ whole genome shotgun (WGS) entry which is preliminary data.</text>
</comment>
<dbReference type="GO" id="GO:0005975">
    <property type="term" value="P:carbohydrate metabolic process"/>
    <property type="evidence" value="ECO:0007669"/>
    <property type="project" value="InterPro"/>
</dbReference>
<feature type="domain" description="Sialate O-acetylesterase" evidence="4">
    <location>
        <begin position="402"/>
        <end position="527"/>
    </location>
</feature>
<comment type="similarity">
    <text evidence="1">Belongs to the glycosyl hydrolase 2 family.</text>
</comment>
<dbReference type="Proteomes" id="UP001241110">
    <property type="component" value="Unassembled WGS sequence"/>
</dbReference>
<dbReference type="InterPro" id="IPR039329">
    <property type="entry name" value="SIAE"/>
</dbReference>
<dbReference type="Gene3D" id="2.60.120.260">
    <property type="entry name" value="Galactose-binding domain-like"/>
    <property type="match status" value="1"/>
</dbReference>
<evidence type="ECO:0000256" key="2">
    <source>
        <dbReference type="ARBA" id="ARBA00022801"/>
    </source>
</evidence>
<feature type="domain" description="Glycosyl hydrolases family 2 sugar binding" evidence="3">
    <location>
        <begin position="239"/>
        <end position="373"/>
    </location>
</feature>
<accession>A0AAE3QTA4</accession>
<dbReference type="GO" id="GO:0001681">
    <property type="term" value="F:sialate O-acetylesterase activity"/>
    <property type="evidence" value="ECO:0007669"/>
    <property type="project" value="InterPro"/>
</dbReference>
<dbReference type="PANTHER" id="PTHR22901:SF0">
    <property type="entry name" value="SIALATE O-ACETYLESTERASE"/>
    <property type="match status" value="1"/>
</dbReference>
<dbReference type="Gene3D" id="3.40.50.1110">
    <property type="entry name" value="SGNH hydrolase"/>
    <property type="match status" value="2"/>
</dbReference>
<dbReference type="SUPFAM" id="SSF52266">
    <property type="entry name" value="SGNH hydrolase"/>
    <property type="match status" value="1"/>
</dbReference>
<dbReference type="AlphaFoldDB" id="A0AAE3QTA4"/>
<dbReference type="InterPro" id="IPR005181">
    <property type="entry name" value="SASA"/>
</dbReference>
<dbReference type="RefSeq" id="WP_313987075.1">
    <property type="nucleotide sequence ID" value="NZ_JASJOS010000018.1"/>
</dbReference>
<dbReference type="InterPro" id="IPR006104">
    <property type="entry name" value="Glyco_hydro_2_N"/>
</dbReference>
<evidence type="ECO:0000256" key="1">
    <source>
        <dbReference type="ARBA" id="ARBA00007401"/>
    </source>
</evidence>
<evidence type="ECO:0000313" key="5">
    <source>
        <dbReference type="EMBL" id="MDJ1485052.1"/>
    </source>
</evidence>
<dbReference type="SUPFAM" id="SSF49785">
    <property type="entry name" value="Galactose-binding domain-like"/>
    <property type="match status" value="1"/>
</dbReference>
<dbReference type="GO" id="GO:0004553">
    <property type="term" value="F:hydrolase activity, hydrolyzing O-glycosyl compounds"/>
    <property type="evidence" value="ECO:0007669"/>
    <property type="project" value="InterPro"/>
</dbReference>
<feature type="domain" description="Sialate O-acetylesterase" evidence="4">
    <location>
        <begin position="101"/>
        <end position="221"/>
    </location>
</feature>
<evidence type="ECO:0000313" key="6">
    <source>
        <dbReference type="Proteomes" id="UP001241110"/>
    </source>
</evidence>
<protein>
    <submittedName>
        <fullName evidence="5">Sialate O-acetylesterase</fullName>
    </submittedName>
</protein>
<dbReference type="EMBL" id="JASJOS010000018">
    <property type="protein sequence ID" value="MDJ1485052.1"/>
    <property type="molecule type" value="Genomic_DNA"/>
</dbReference>
<evidence type="ECO:0000259" key="4">
    <source>
        <dbReference type="Pfam" id="PF03629"/>
    </source>
</evidence>